<comment type="caution">
    <text evidence="4">The sequence shown here is derived from an EMBL/GenBank/DDBJ whole genome shotgun (WGS) entry which is preliminary data.</text>
</comment>
<dbReference type="PANTHER" id="PTHR12526">
    <property type="entry name" value="GLYCOSYLTRANSFERASE"/>
    <property type="match status" value="1"/>
</dbReference>
<dbReference type="AlphaFoldDB" id="A0A7X0LL30"/>
<protein>
    <submittedName>
        <fullName evidence="4">Glycosyltransferase involved in cell wall biosynthesis</fullName>
    </submittedName>
</protein>
<keyword evidence="4" id="KW-0808">Transferase</keyword>
<dbReference type="GO" id="GO:0016757">
    <property type="term" value="F:glycosyltransferase activity"/>
    <property type="evidence" value="ECO:0007669"/>
    <property type="project" value="InterPro"/>
</dbReference>
<gene>
    <name evidence="4" type="ORF">HNQ40_002260</name>
</gene>
<dbReference type="EMBL" id="JACHGY010000001">
    <property type="protein sequence ID" value="MBB6430454.1"/>
    <property type="molecule type" value="Genomic_DNA"/>
</dbReference>
<evidence type="ECO:0000256" key="1">
    <source>
        <dbReference type="SAM" id="MobiDB-lite"/>
    </source>
</evidence>
<organism evidence="4 5">
    <name type="scientific">Algisphaera agarilytica</name>
    <dbReference type="NCBI Taxonomy" id="1385975"/>
    <lineage>
        <taxon>Bacteria</taxon>
        <taxon>Pseudomonadati</taxon>
        <taxon>Planctomycetota</taxon>
        <taxon>Phycisphaerae</taxon>
        <taxon>Phycisphaerales</taxon>
        <taxon>Phycisphaeraceae</taxon>
        <taxon>Algisphaera</taxon>
    </lineage>
</organism>
<evidence type="ECO:0000259" key="3">
    <source>
        <dbReference type="Pfam" id="PF13579"/>
    </source>
</evidence>
<feature type="region of interest" description="Disordered" evidence="1">
    <location>
        <begin position="382"/>
        <end position="408"/>
    </location>
</feature>
<proteinExistence type="predicted"/>
<dbReference type="InterPro" id="IPR001296">
    <property type="entry name" value="Glyco_trans_1"/>
</dbReference>
<dbReference type="Gene3D" id="3.40.50.2000">
    <property type="entry name" value="Glycogen Phosphorylase B"/>
    <property type="match status" value="2"/>
</dbReference>
<name>A0A7X0LL30_9BACT</name>
<dbReference type="SUPFAM" id="SSF53756">
    <property type="entry name" value="UDP-Glycosyltransferase/glycogen phosphorylase"/>
    <property type="match status" value="1"/>
</dbReference>
<keyword evidence="5" id="KW-1185">Reference proteome</keyword>
<dbReference type="RefSeq" id="WP_184677969.1">
    <property type="nucleotide sequence ID" value="NZ_JACHGY010000001.1"/>
</dbReference>
<evidence type="ECO:0000313" key="5">
    <source>
        <dbReference type="Proteomes" id="UP000541810"/>
    </source>
</evidence>
<dbReference type="Pfam" id="PF00534">
    <property type="entry name" value="Glycos_transf_1"/>
    <property type="match status" value="1"/>
</dbReference>
<feature type="domain" description="Glycosyl transferase family 1" evidence="2">
    <location>
        <begin position="196"/>
        <end position="361"/>
    </location>
</feature>
<accession>A0A7X0LL30</accession>
<dbReference type="PANTHER" id="PTHR12526:SF622">
    <property type="entry name" value="GLYCOSYLTRANSFERASE (GROUP I)"/>
    <property type="match status" value="1"/>
</dbReference>
<feature type="domain" description="Glycosyltransferase subfamily 4-like N-terminal" evidence="3">
    <location>
        <begin position="21"/>
        <end position="179"/>
    </location>
</feature>
<dbReference type="Pfam" id="PF13579">
    <property type="entry name" value="Glyco_trans_4_4"/>
    <property type="match status" value="1"/>
</dbReference>
<evidence type="ECO:0000259" key="2">
    <source>
        <dbReference type="Pfam" id="PF00534"/>
    </source>
</evidence>
<reference evidence="4 5" key="1">
    <citation type="submission" date="2020-08" db="EMBL/GenBank/DDBJ databases">
        <title>Genomic Encyclopedia of Type Strains, Phase IV (KMG-IV): sequencing the most valuable type-strain genomes for metagenomic binning, comparative biology and taxonomic classification.</title>
        <authorList>
            <person name="Goeker M."/>
        </authorList>
    </citation>
    <scope>NUCLEOTIDE SEQUENCE [LARGE SCALE GENOMIC DNA]</scope>
    <source>
        <strain evidence="4 5">DSM 103725</strain>
    </source>
</reference>
<dbReference type="InterPro" id="IPR028098">
    <property type="entry name" value="Glyco_trans_4-like_N"/>
</dbReference>
<dbReference type="Proteomes" id="UP000541810">
    <property type="component" value="Unassembled WGS sequence"/>
</dbReference>
<evidence type="ECO:0000313" key="4">
    <source>
        <dbReference type="EMBL" id="MBB6430454.1"/>
    </source>
</evidence>
<sequence>MKIQYMAPQAFFVERGTPISIDYMMRSLSDLRHEVDLCVYREGEPRSYERVSIHRANYPDWLGTIGPGFSLKKLIADLWLIKKVWSVHRKAKPDVIHAGEEMVFVAMLFKLFYGTPYIYDMDSSLAQQLVEKKGFLRPLSGFFNWCEGLAIRGAAACAPVCNALGELAEEAGAKRVVVLHDISQLADPDREATGSLREELDIPEGRPILMYVGNLEFYQGVDLLLRGYAKAVEQGVEVDLVIAGGVDADIDDYRARVETRGLRGRAHVIGRWPADRLDELLAEADILAAPRIEGINTPQKIFPYMHSGRPVLMTDLTTHNQVVDSSVCMLADPTPEAFAEAIGELAASPDLRAKLGAAGRAFVEADFTYNAHCRRMEELYNNLGPSNTPPESEPAMDSFKGTASTDSA</sequence>
<dbReference type="CDD" id="cd03801">
    <property type="entry name" value="GT4_PimA-like"/>
    <property type="match status" value="1"/>
</dbReference>